<dbReference type="PANTHER" id="PTHR42811">
    <property type="entry name" value="SERINE ACETYLTRANSFERASE"/>
    <property type="match status" value="1"/>
</dbReference>
<dbReference type="SUPFAM" id="SSF51161">
    <property type="entry name" value="Trimeric LpxA-like enzymes"/>
    <property type="match status" value="1"/>
</dbReference>
<comment type="similarity">
    <text evidence="1 4">Belongs to the transferase hexapeptide repeat family.</text>
</comment>
<keyword evidence="2 4" id="KW-0808">Transferase</keyword>
<dbReference type="EMBL" id="JBHSGU010000029">
    <property type="protein sequence ID" value="MFC4701979.1"/>
    <property type="molecule type" value="Genomic_DNA"/>
</dbReference>
<dbReference type="CDD" id="cd03354">
    <property type="entry name" value="LbH_SAT"/>
    <property type="match status" value="1"/>
</dbReference>
<evidence type="ECO:0000256" key="1">
    <source>
        <dbReference type="ARBA" id="ARBA00007274"/>
    </source>
</evidence>
<organism evidence="5 6">
    <name type="scientific">Glaciecola siphonariae</name>
    <dbReference type="NCBI Taxonomy" id="521012"/>
    <lineage>
        <taxon>Bacteria</taxon>
        <taxon>Pseudomonadati</taxon>
        <taxon>Pseudomonadota</taxon>
        <taxon>Gammaproteobacteria</taxon>
        <taxon>Alteromonadales</taxon>
        <taxon>Alteromonadaceae</taxon>
        <taxon>Glaciecola</taxon>
    </lineage>
</organism>
<evidence type="ECO:0000313" key="6">
    <source>
        <dbReference type="Proteomes" id="UP001595897"/>
    </source>
</evidence>
<comment type="catalytic activity">
    <reaction evidence="4">
        <text>L-serine + acetyl-CoA = O-acetyl-L-serine + CoA</text>
        <dbReference type="Rhea" id="RHEA:24560"/>
        <dbReference type="ChEBI" id="CHEBI:33384"/>
        <dbReference type="ChEBI" id="CHEBI:57287"/>
        <dbReference type="ChEBI" id="CHEBI:57288"/>
        <dbReference type="ChEBI" id="CHEBI:58340"/>
        <dbReference type="EC" id="2.3.1.30"/>
    </reaction>
</comment>
<dbReference type="EC" id="2.3.1.30" evidence="4"/>
<sequence length="177" mass="20200">MIKSKRDLFRYLQQDIKNSHFNPTFMNYLFSDMWCFHRRLRRLEYFLNTKRGKFWKIIIKIEKYRFKKISKKLGFSIPPNVFGPGLCIPHYGTIVVNRKVRIGENCKIHTCTNIGADFNDPDSFPTLGNNCYIGPGAKLFGNIKIADGVKIGANAVVNKSCEVEGAVLLGVPAKIHS</sequence>
<dbReference type="InterPro" id="IPR011004">
    <property type="entry name" value="Trimer_LpxA-like_sf"/>
</dbReference>
<accession>A0ABV9M0S1</accession>
<dbReference type="Pfam" id="PF00132">
    <property type="entry name" value="Hexapep"/>
    <property type="match status" value="1"/>
</dbReference>
<evidence type="ECO:0000313" key="5">
    <source>
        <dbReference type="EMBL" id="MFC4701979.1"/>
    </source>
</evidence>
<evidence type="ECO:0000256" key="4">
    <source>
        <dbReference type="PIRNR" id="PIRNR000441"/>
    </source>
</evidence>
<reference evidence="6" key="1">
    <citation type="journal article" date="2019" name="Int. J. Syst. Evol. Microbiol.">
        <title>The Global Catalogue of Microorganisms (GCM) 10K type strain sequencing project: providing services to taxonomists for standard genome sequencing and annotation.</title>
        <authorList>
            <consortium name="The Broad Institute Genomics Platform"/>
            <consortium name="The Broad Institute Genome Sequencing Center for Infectious Disease"/>
            <person name="Wu L."/>
            <person name="Ma J."/>
        </authorList>
    </citation>
    <scope>NUCLEOTIDE SEQUENCE [LARGE SCALE GENOMIC DNA]</scope>
    <source>
        <strain evidence="6">KACC 12507</strain>
    </source>
</reference>
<keyword evidence="6" id="KW-1185">Reference proteome</keyword>
<dbReference type="PIRSF" id="PIRSF000441">
    <property type="entry name" value="CysE"/>
    <property type="match status" value="1"/>
</dbReference>
<dbReference type="InterPro" id="IPR005881">
    <property type="entry name" value="Ser_O-AcTrfase"/>
</dbReference>
<evidence type="ECO:0000256" key="3">
    <source>
        <dbReference type="ARBA" id="ARBA00023315"/>
    </source>
</evidence>
<dbReference type="GO" id="GO:0009001">
    <property type="term" value="F:serine O-acetyltransferase activity"/>
    <property type="evidence" value="ECO:0007669"/>
    <property type="project" value="UniProtKB-EC"/>
</dbReference>
<dbReference type="InterPro" id="IPR045304">
    <property type="entry name" value="LbH_SAT"/>
</dbReference>
<evidence type="ECO:0000256" key="2">
    <source>
        <dbReference type="ARBA" id="ARBA00022679"/>
    </source>
</evidence>
<dbReference type="InterPro" id="IPR001451">
    <property type="entry name" value="Hexapep"/>
</dbReference>
<proteinExistence type="inferred from homology"/>
<keyword evidence="3 4" id="KW-0012">Acyltransferase</keyword>
<gene>
    <name evidence="5" type="ORF">ACFO4O_17675</name>
</gene>
<protein>
    <recommendedName>
        <fullName evidence="4">Serine acetyltransferase</fullName>
        <ecNumber evidence="4">2.3.1.30</ecNumber>
    </recommendedName>
</protein>
<dbReference type="Gene3D" id="2.160.10.10">
    <property type="entry name" value="Hexapeptide repeat proteins"/>
    <property type="match status" value="1"/>
</dbReference>
<comment type="caution">
    <text evidence="5">The sequence shown here is derived from an EMBL/GenBank/DDBJ whole genome shotgun (WGS) entry which is preliminary data.</text>
</comment>
<name>A0ABV9M0S1_9ALTE</name>
<dbReference type="Proteomes" id="UP001595897">
    <property type="component" value="Unassembled WGS sequence"/>
</dbReference>